<dbReference type="OrthoDB" id="10686615at2759"/>
<evidence type="ECO:0000313" key="3">
    <source>
        <dbReference type="EMBL" id="OEU07766.1"/>
    </source>
</evidence>
<name>A0A1E7EPQ7_9STRA</name>
<dbReference type="KEGG" id="fcy:FRACYDRAFT_250792"/>
<dbReference type="InParanoid" id="A0A1E7EPQ7"/>
<feature type="compositionally biased region" description="Low complexity" evidence="2">
    <location>
        <begin position="794"/>
        <end position="803"/>
    </location>
</feature>
<feature type="compositionally biased region" description="Polar residues" evidence="2">
    <location>
        <begin position="1423"/>
        <end position="1438"/>
    </location>
</feature>
<reference evidence="3 4" key="1">
    <citation type="submission" date="2016-09" db="EMBL/GenBank/DDBJ databases">
        <title>Extensive genetic diversity and differential bi-allelic expression allows diatom success in the polar Southern Ocean.</title>
        <authorList>
            <consortium name="DOE Joint Genome Institute"/>
            <person name="Mock T."/>
            <person name="Otillar R.P."/>
            <person name="Strauss J."/>
            <person name="Dupont C."/>
            <person name="Frickenhaus S."/>
            <person name="Maumus F."/>
            <person name="Mcmullan M."/>
            <person name="Sanges R."/>
            <person name="Schmutz J."/>
            <person name="Toseland A."/>
            <person name="Valas R."/>
            <person name="Veluchamy A."/>
            <person name="Ward B.J."/>
            <person name="Allen A."/>
            <person name="Barry K."/>
            <person name="Falciatore A."/>
            <person name="Ferrante M."/>
            <person name="Fortunato A.E."/>
            <person name="Gloeckner G."/>
            <person name="Gruber A."/>
            <person name="Hipkin R."/>
            <person name="Janech M."/>
            <person name="Kroth P."/>
            <person name="Leese F."/>
            <person name="Lindquist E."/>
            <person name="Lyon B.R."/>
            <person name="Martin J."/>
            <person name="Mayer C."/>
            <person name="Parker M."/>
            <person name="Quesneville H."/>
            <person name="Raymond J."/>
            <person name="Uhlig C."/>
            <person name="Valentin K.U."/>
            <person name="Worden A.Z."/>
            <person name="Armbrust E.V."/>
            <person name="Bowler C."/>
            <person name="Green B."/>
            <person name="Moulton V."/>
            <person name="Van Oosterhout C."/>
            <person name="Grigoriev I."/>
        </authorList>
    </citation>
    <scope>NUCLEOTIDE SEQUENCE [LARGE SCALE GENOMIC DNA]</scope>
    <source>
        <strain evidence="3 4">CCMP1102</strain>
    </source>
</reference>
<evidence type="ECO:0000256" key="1">
    <source>
        <dbReference type="SAM" id="Coils"/>
    </source>
</evidence>
<organism evidence="3 4">
    <name type="scientific">Fragilariopsis cylindrus CCMP1102</name>
    <dbReference type="NCBI Taxonomy" id="635003"/>
    <lineage>
        <taxon>Eukaryota</taxon>
        <taxon>Sar</taxon>
        <taxon>Stramenopiles</taxon>
        <taxon>Ochrophyta</taxon>
        <taxon>Bacillariophyta</taxon>
        <taxon>Bacillariophyceae</taxon>
        <taxon>Bacillariophycidae</taxon>
        <taxon>Bacillariales</taxon>
        <taxon>Bacillariaceae</taxon>
        <taxon>Fragilariopsis</taxon>
    </lineage>
</organism>
<dbReference type="GO" id="GO:0005634">
    <property type="term" value="C:nucleus"/>
    <property type="evidence" value="ECO:0007669"/>
    <property type="project" value="TreeGrafter"/>
</dbReference>
<keyword evidence="4" id="KW-1185">Reference proteome</keyword>
<dbReference type="EMBL" id="KV784384">
    <property type="protein sequence ID" value="OEU07766.1"/>
    <property type="molecule type" value="Genomic_DNA"/>
</dbReference>
<feature type="compositionally biased region" description="Acidic residues" evidence="2">
    <location>
        <begin position="70"/>
        <end position="79"/>
    </location>
</feature>
<dbReference type="Proteomes" id="UP000095751">
    <property type="component" value="Unassembled WGS sequence"/>
</dbReference>
<proteinExistence type="predicted"/>
<feature type="compositionally biased region" description="Polar residues" evidence="2">
    <location>
        <begin position="1349"/>
        <end position="1368"/>
    </location>
</feature>
<gene>
    <name evidence="3" type="ORF">FRACYDRAFT_250792</name>
</gene>
<feature type="region of interest" description="Disordered" evidence="2">
    <location>
        <begin position="215"/>
        <end position="299"/>
    </location>
</feature>
<feature type="compositionally biased region" description="Low complexity" evidence="2">
    <location>
        <begin position="1445"/>
        <end position="1454"/>
    </location>
</feature>
<feature type="region of interest" description="Disordered" evidence="2">
    <location>
        <begin position="915"/>
        <end position="958"/>
    </location>
</feature>
<sequence>MGYTTTTGNSRSAATATANGYRDRDRTSGSSSRSNNRKTTNKVSPAAAAAAAAVDRGQRRQRIQNKEEQSNENESTEIESNEKDVLYEQLIEEFELKLQQSTNETKTLRTQNQLLHQECNSYTSRIKNLEYQCISRSEKVKQLSDCIQAKRNNKVQEKLIEKSLQVVDLIEQNEKYKMQNESLQRNKKQNSKLLLDMSNIIRSFNSINIQYTPTSGPASMPMSSPSSPSVGSSCTSSSSSSSSSSLSRDSIYFDGSNSNSNSNSNHPAVGTGNGTDTDGGSRRQCHVQPQPHTDGPLENVRRKIIAIERSIHSVNQLNEDTVMQKNRIILLEDNNTNLKEQITTSNNVAAVDDDNEFHYVVDEGESEEDDYEEFVVSEDEDTRTCNSYYEEEEVLLEDEESLTTILEEEEEEVLKDNNEYLDNHRQLFSRLDKTLSPVDEDGTGNSSSSSSIIIDRIEHEQLQSNFDKALDVIQLLKNDLKQYSTDSKNYQHKEGILKNQIDSSIQESSNLKIELGQLKRKYKLLQENHQELTRTDYEDESENRHKKLVEVSNMNTVLQKQYNDLENEYTMKITILQQQVQDYKLSKKEYSTKIQQLELELNKSNSKLTVIENINADHELKSKDTIINEWKNIRYLQLQNDYKAIVNKNNEIQKQSCNEKQQLQKEHQQLVLKLNRTIKDLKFKYQKLGYEYDMKLMNYGKSKQISIQTAIEKIRHEYELKMKEDSTMKDKLLQEIYGSYQSSLGKIESLLLKEQENQRISRSTVSLSLSSSSSTVAQQHAADNNRNGVIASLQQQRQQQQQQNESNNNEDGEQLVVVEEEKDEKIDAIVGTATTTTKTVMERIKLLEKQGGMIALLHNNLDNTISTSSSEISHHQKSSSDLIFLRDFEMIVQKIGYYDYVNNNNDSSFLPSVVVPSVDSSSPPPRAGNGNGIPSLTSPSTLTLTSSSSTSTTANDIRKRTAIQQAKRSAIVEAIFKRVDEHAFKMNNDTNADADVDADADIVTSAITTSAITTTATANGYFDLLHHFIRLNKVNHDVILFSRFNNKTTTSTTTTTTSSSPQSTSGEKKKGINSRINKEDERLLHGERNLSQQININTVEIKSKTREKNLRLLELRYKNLREGYQSPKKSSNTTTTEETTDDFSGSGGGHLWDIMSISAQREECMGYDAGQVVDEMPSFDISHLTPPPADTSDDDEEDHTTLDDHDPISSTTSLEHRDEKASRDSISATTDTETTEQSDYHPIGIDGGKNEDNNGHYHSTAGNINEIQLELRQAKEAAEISRRKQLEREDDLRDVILHYKELQKEHKALASAVFDSADQTSGDIPANKNQQPPNNGGRIGKSQRRIGPPSSTVHQDPSRSQSIQNPAIQQHNQHQHQQQQQQSLKIRELCDTHRGVSSQLIERRPQMQQQKHHQHHQHHHQSPSKTSNMTTRPNSGNGNMKKKSSTISLKSTIKNHSISTKSKRGGIQQPQPHQQQQPPPTAKSNTNRKKFGIFRGLGFTKT</sequence>
<feature type="region of interest" description="Disordered" evidence="2">
    <location>
        <begin position="1318"/>
        <end position="1384"/>
    </location>
</feature>
<protein>
    <submittedName>
        <fullName evidence="3">Uncharacterized protein</fullName>
    </submittedName>
</protein>
<feature type="compositionally biased region" description="Low complexity" evidence="2">
    <location>
        <begin position="41"/>
        <end position="53"/>
    </location>
</feature>
<feature type="coiled-coil region" evidence="1">
    <location>
        <begin position="166"/>
        <end position="193"/>
    </location>
</feature>
<dbReference type="PANTHER" id="PTHR14312:SF1">
    <property type="entry name" value="BASIC-LEUCINE ZIPPER TRANSCRIPTION FACTOR A"/>
    <property type="match status" value="1"/>
</dbReference>
<feature type="compositionally biased region" description="Basic and acidic residues" evidence="2">
    <location>
        <begin position="1066"/>
        <end position="1076"/>
    </location>
</feature>
<feature type="compositionally biased region" description="Low complexity" evidence="2">
    <location>
        <begin position="1049"/>
        <end position="1065"/>
    </location>
</feature>
<evidence type="ECO:0000313" key="4">
    <source>
        <dbReference type="Proteomes" id="UP000095751"/>
    </source>
</evidence>
<dbReference type="PANTHER" id="PTHR14312">
    <property type="entry name" value="CREB/ATF BZIP TRANSCRIPTION FACTOR"/>
    <property type="match status" value="1"/>
</dbReference>
<feature type="region of interest" description="Disordered" evidence="2">
    <location>
        <begin position="1049"/>
        <end position="1076"/>
    </location>
</feature>
<accession>A0A1E7EPQ7</accession>
<feature type="region of interest" description="Disordered" evidence="2">
    <location>
        <begin position="1404"/>
        <end position="1502"/>
    </location>
</feature>
<feature type="compositionally biased region" description="Low complexity" evidence="2">
    <location>
        <begin position="934"/>
        <end position="953"/>
    </location>
</feature>
<feature type="region of interest" description="Disordered" evidence="2">
    <location>
        <begin position="1178"/>
        <end position="1260"/>
    </location>
</feature>
<feature type="compositionally biased region" description="Polar residues" evidence="2">
    <location>
        <begin position="1"/>
        <end position="18"/>
    </location>
</feature>
<feature type="compositionally biased region" description="Basic and acidic residues" evidence="2">
    <location>
        <begin position="1214"/>
        <end position="1223"/>
    </location>
</feature>
<feature type="compositionally biased region" description="Basic residues" evidence="2">
    <location>
        <begin position="1410"/>
        <end position="1422"/>
    </location>
</feature>
<feature type="compositionally biased region" description="Low complexity" evidence="2">
    <location>
        <begin position="215"/>
        <end position="247"/>
    </location>
</feature>
<feature type="coiled-coil region" evidence="1">
    <location>
        <begin position="459"/>
        <end position="680"/>
    </location>
</feature>
<feature type="region of interest" description="Disordered" evidence="2">
    <location>
        <begin position="1"/>
        <end position="81"/>
    </location>
</feature>
<dbReference type="GO" id="GO:0043565">
    <property type="term" value="F:sequence-specific DNA binding"/>
    <property type="evidence" value="ECO:0007669"/>
    <property type="project" value="TreeGrafter"/>
</dbReference>
<feature type="region of interest" description="Disordered" evidence="2">
    <location>
        <begin position="792"/>
        <end position="812"/>
    </location>
</feature>
<evidence type="ECO:0000256" key="2">
    <source>
        <dbReference type="SAM" id="MobiDB-lite"/>
    </source>
</evidence>
<feature type="compositionally biased region" description="Low complexity" evidence="2">
    <location>
        <begin position="1369"/>
        <end position="1382"/>
    </location>
</feature>
<feature type="compositionally biased region" description="Polar residues" evidence="2">
    <location>
        <begin position="1224"/>
        <end position="1237"/>
    </location>
</feature>
<feature type="region of interest" description="Disordered" evidence="2">
    <location>
        <begin position="1123"/>
        <end position="1149"/>
    </location>
</feature>
<feature type="compositionally biased region" description="Low complexity" evidence="2">
    <location>
        <begin position="256"/>
        <end position="265"/>
    </location>
</feature>
<dbReference type="GO" id="GO:0010468">
    <property type="term" value="P:regulation of gene expression"/>
    <property type="evidence" value="ECO:0007669"/>
    <property type="project" value="TreeGrafter"/>
</dbReference>
<feature type="compositionally biased region" description="Polar residues" evidence="2">
    <location>
        <begin position="1318"/>
        <end position="1334"/>
    </location>
</feature>
<keyword evidence="1" id="KW-0175">Coiled coil</keyword>